<dbReference type="PANTHER" id="PTHR11977">
    <property type="entry name" value="VILLIN"/>
    <property type="match status" value="1"/>
</dbReference>
<organism evidence="2 3">
    <name type="scientific">Nematostella vectensis</name>
    <name type="common">Starlet sea anemone</name>
    <dbReference type="NCBI Taxonomy" id="45351"/>
    <lineage>
        <taxon>Eukaryota</taxon>
        <taxon>Metazoa</taxon>
        <taxon>Cnidaria</taxon>
        <taxon>Anthozoa</taxon>
        <taxon>Hexacorallia</taxon>
        <taxon>Actiniaria</taxon>
        <taxon>Edwardsiidae</taxon>
        <taxon>Nematostella</taxon>
    </lineage>
</organism>
<dbReference type="STRING" id="45351.A7RZ87"/>
<protein>
    <recommendedName>
        <fullName evidence="1">Gelsolin-like domain-containing protein</fullName>
    </recommendedName>
</protein>
<dbReference type="SUPFAM" id="SSF55753">
    <property type="entry name" value="Actin depolymerizing proteins"/>
    <property type="match status" value="3"/>
</dbReference>
<proteinExistence type="predicted"/>
<dbReference type="GO" id="GO:0008154">
    <property type="term" value="P:actin polymerization or depolymerization"/>
    <property type="evidence" value="ECO:0000318"/>
    <property type="project" value="GO_Central"/>
</dbReference>
<dbReference type="InterPro" id="IPR007122">
    <property type="entry name" value="Villin/Gelsolin"/>
</dbReference>
<dbReference type="EMBL" id="DS469556">
    <property type="protein sequence ID" value="EDO43190.1"/>
    <property type="molecule type" value="Genomic_DNA"/>
</dbReference>
<dbReference type="Gene3D" id="3.40.20.10">
    <property type="entry name" value="Severin"/>
    <property type="match status" value="3"/>
</dbReference>
<evidence type="ECO:0000259" key="1">
    <source>
        <dbReference type="Pfam" id="PF00626"/>
    </source>
</evidence>
<dbReference type="CDD" id="cd11290">
    <property type="entry name" value="gelsolin_S1_like"/>
    <property type="match status" value="1"/>
</dbReference>
<evidence type="ECO:0000313" key="3">
    <source>
        <dbReference type="Proteomes" id="UP000001593"/>
    </source>
</evidence>
<feature type="domain" description="Gelsolin-like" evidence="1">
    <location>
        <begin position="304"/>
        <end position="367"/>
    </location>
</feature>
<dbReference type="GO" id="GO:0015629">
    <property type="term" value="C:actin cytoskeleton"/>
    <property type="evidence" value="ECO:0000318"/>
    <property type="project" value="GO_Central"/>
</dbReference>
<dbReference type="InterPro" id="IPR007123">
    <property type="entry name" value="Gelsolin-like_dom"/>
</dbReference>
<evidence type="ECO:0000313" key="2">
    <source>
        <dbReference type="EMBL" id="EDO43190.1"/>
    </source>
</evidence>
<dbReference type="InParanoid" id="A7RZ87"/>
<sequence>MSGLVKAKKYDWKDSNLALFGSDLEKNVKKESAEGEPAWEGAGKEVGVQVWRIVKFKVTHWPKQDYGHFYNGDSYIVLNTYKKDPSSEACGELSYDVHFWIGRFSSQDEYGTAAYKTVELDHFLDDKPVEHREVEGHESTLFKSYFDALITLKGGAETGFRRVNPEAYKPRLLHFCKKNKKIEVTEKSLKRANMNNGDVFIVDLGLTLYQWNGSRCSPDEKFSAAHFMDIIQKEISTNKGRKSVKSGILKLLLERVEFNSTLSSEPVAECLVLCQSNIICFMVLSDASGHLVFSEVSRGSAVKRSQLNTNDVFIMDSGDHCYVWSGKGSSVDERRRAMEFAHNYLMKSDSPFLPITCVVEGNETDDFNKAF</sequence>
<dbReference type="GO" id="GO:0051015">
    <property type="term" value="F:actin filament binding"/>
    <property type="evidence" value="ECO:0000318"/>
    <property type="project" value="GO_Central"/>
</dbReference>
<dbReference type="eggNOG" id="KOG0443">
    <property type="taxonomic scope" value="Eukaryota"/>
</dbReference>
<dbReference type="Pfam" id="PF00626">
    <property type="entry name" value="Gelsolin"/>
    <property type="match status" value="3"/>
</dbReference>
<dbReference type="PhylomeDB" id="A7RZ87"/>
<keyword evidence="3" id="KW-1185">Reference proteome</keyword>
<name>A7RZ87_NEMVE</name>
<reference evidence="2 3" key="1">
    <citation type="journal article" date="2007" name="Science">
        <title>Sea anemone genome reveals ancestral eumetazoan gene repertoire and genomic organization.</title>
        <authorList>
            <person name="Putnam N.H."/>
            <person name="Srivastava M."/>
            <person name="Hellsten U."/>
            <person name="Dirks B."/>
            <person name="Chapman J."/>
            <person name="Salamov A."/>
            <person name="Terry A."/>
            <person name="Shapiro H."/>
            <person name="Lindquist E."/>
            <person name="Kapitonov V.V."/>
            <person name="Jurka J."/>
            <person name="Genikhovich G."/>
            <person name="Grigoriev I.V."/>
            <person name="Lucas S.M."/>
            <person name="Steele R.E."/>
            <person name="Finnerty J.R."/>
            <person name="Technau U."/>
            <person name="Martindale M.Q."/>
            <person name="Rokhsar D.S."/>
        </authorList>
    </citation>
    <scope>NUCLEOTIDE SEQUENCE [LARGE SCALE GENOMIC DNA]</scope>
    <source>
        <strain evidence="3">CH2 X CH6</strain>
    </source>
</reference>
<dbReference type="PANTHER" id="PTHR11977:SF137">
    <property type="entry name" value="VILLIN-LIKE PROTEIN QUAIL"/>
    <property type="match status" value="1"/>
</dbReference>
<dbReference type="Proteomes" id="UP000001593">
    <property type="component" value="Unassembled WGS sequence"/>
</dbReference>
<dbReference type="SMART" id="SM00262">
    <property type="entry name" value="GEL"/>
    <property type="match status" value="3"/>
</dbReference>
<dbReference type="AlphaFoldDB" id="A7RZ87"/>
<accession>A7RZ87</accession>
<dbReference type="OMA" id="HDMTLAK"/>
<feature type="domain" description="Gelsolin-like" evidence="1">
    <location>
        <begin position="182"/>
        <end position="231"/>
    </location>
</feature>
<dbReference type="GO" id="GO:0005737">
    <property type="term" value="C:cytoplasm"/>
    <property type="evidence" value="ECO:0000318"/>
    <property type="project" value="GO_Central"/>
</dbReference>
<gene>
    <name evidence="2" type="ORF">NEMVEDRAFT_v1g98719</name>
</gene>
<dbReference type="PRINTS" id="PR00597">
    <property type="entry name" value="GELSOLIN"/>
</dbReference>
<feature type="domain" description="Gelsolin-like" evidence="1">
    <location>
        <begin position="65"/>
        <end position="142"/>
    </location>
</feature>
<dbReference type="HOGENOM" id="CLU_002568_0_1_1"/>
<dbReference type="InterPro" id="IPR029006">
    <property type="entry name" value="ADF-H/Gelsolin-like_dom_sf"/>
</dbReference>